<dbReference type="InterPro" id="IPR053008">
    <property type="entry name" value="Phomopsin_biosynth_assoc"/>
</dbReference>
<evidence type="ECO:0000313" key="3">
    <source>
        <dbReference type="Proteomes" id="UP000054321"/>
    </source>
</evidence>
<sequence>PLLAHTVMLTLKTLMGLVSLHYTTVFQRLRTSKAPPHRSCSCGTSTAEAISLGCVYDSLSPAWLQPHCQDAELTAEFESLGDGPNGTWLYYADRNRTQVLSMEEVMFMADIPDARFHVTWEWHVVHCWMYWVKQFRSQTTGVVMEPRYDNEAHIRHCAKVFQNPVYGSSSSIALNTDIDD</sequence>
<feature type="signal peptide" evidence="1">
    <location>
        <begin position="1"/>
        <end position="20"/>
    </location>
</feature>
<accession>A0A0C3CCU9</accession>
<dbReference type="PANTHER" id="PTHR35896">
    <property type="entry name" value="IG-LIKE DOMAIN-CONTAINING PROTEIN"/>
    <property type="match status" value="1"/>
</dbReference>
<feature type="chain" id="PRO_5002162466" description="WW domain-containing protein" evidence="1">
    <location>
        <begin position="21"/>
        <end position="180"/>
    </location>
</feature>
<proteinExistence type="predicted"/>
<dbReference type="EMBL" id="KN832883">
    <property type="protein sequence ID" value="KIM96758.1"/>
    <property type="molecule type" value="Genomic_DNA"/>
</dbReference>
<protein>
    <recommendedName>
        <fullName evidence="4">WW domain-containing protein</fullName>
    </recommendedName>
</protein>
<dbReference type="Proteomes" id="UP000054321">
    <property type="component" value="Unassembled WGS sequence"/>
</dbReference>
<dbReference type="HOGENOM" id="CLU_066042_3_1_1"/>
<dbReference type="InParanoid" id="A0A0C3CCU9"/>
<dbReference type="PANTHER" id="PTHR35896:SF3">
    <property type="entry name" value="MAJOR FACILITATOR SUPERFAMILY TRANSPORTER"/>
    <property type="match status" value="1"/>
</dbReference>
<reference evidence="3" key="2">
    <citation type="submission" date="2015-01" db="EMBL/GenBank/DDBJ databases">
        <title>Evolutionary Origins and Diversification of the Mycorrhizal Mutualists.</title>
        <authorList>
            <consortium name="DOE Joint Genome Institute"/>
            <consortium name="Mycorrhizal Genomics Consortium"/>
            <person name="Kohler A."/>
            <person name="Kuo A."/>
            <person name="Nagy L.G."/>
            <person name="Floudas D."/>
            <person name="Copeland A."/>
            <person name="Barry K.W."/>
            <person name="Cichocki N."/>
            <person name="Veneault-Fourrey C."/>
            <person name="LaButti K."/>
            <person name="Lindquist E.A."/>
            <person name="Lipzen A."/>
            <person name="Lundell T."/>
            <person name="Morin E."/>
            <person name="Murat C."/>
            <person name="Riley R."/>
            <person name="Ohm R."/>
            <person name="Sun H."/>
            <person name="Tunlid A."/>
            <person name="Henrissat B."/>
            <person name="Grigoriev I.V."/>
            <person name="Hibbett D.S."/>
            <person name="Martin F."/>
        </authorList>
    </citation>
    <scope>NUCLEOTIDE SEQUENCE [LARGE SCALE GENOMIC DNA]</scope>
    <source>
        <strain evidence="3">Zn</strain>
    </source>
</reference>
<dbReference type="OrthoDB" id="3501153at2759"/>
<keyword evidence="3" id="KW-1185">Reference proteome</keyword>
<gene>
    <name evidence="2" type="ORF">OIDMADRAFT_131410</name>
</gene>
<evidence type="ECO:0000313" key="2">
    <source>
        <dbReference type="EMBL" id="KIM96758.1"/>
    </source>
</evidence>
<organism evidence="2 3">
    <name type="scientific">Oidiodendron maius (strain Zn)</name>
    <dbReference type="NCBI Taxonomy" id="913774"/>
    <lineage>
        <taxon>Eukaryota</taxon>
        <taxon>Fungi</taxon>
        <taxon>Dikarya</taxon>
        <taxon>Ascomycota</taxon>
        <taxon>Pezizomycotina</taxon>
        <taxon>Leotiomycetes</taxon>
        <taxon>Leotiomycetes incertae sedis</taxon>
        <taxon>Myxotrichaceae</taxon>
        <taxon>Oidiodendron</taxon>
    </lineage>
</organism>
<feature type="non-terminal residue" evidence="2">
    <location>
        <position position="1"/>
    </location>
</feature>
<keyword evidence="1" id="KW-0732">Signal</keyword>
<evidence type="ECO:0008006" key="4">
    <source>
        <dbReference type="Google" id="ProtNLM"/>
    </source>
</evidence>
<evidence type="ECO:0000256" key="1">
    <source>
        <dbReference type="SAM" id="SignalP"/>
    </source>
</evidence>
<name>A0A0C3CCU9_OIDMZ</name>
<reference evidence="2 3" key="1">
    <citation type="submission" date="2014-04" db="EMBL/GenBank/DDBJ databases">
        <authorList>
            <consortium name="DOE Joint Genome Institute"/>
            <person name="Kuo A."/>
            <person name="Martino E."/>
            <person name="Perotto S."/>
            <person name="Kohler A."/>
            <person name="Nagy L.G."/>
            <person name="Floudas D."/>
            <person name="Copeland A."/>
            <person name="Barry K.W."/>
            <person name="Cichocki N."/>
            <person name="Veneault-Fourrey C."/>
            <person name="LaButti K."/>
            <person name="Lindquist E.A."/>
            <person name="Lipzen A."/>
            <person name="Lundell T."/>
            <person name="Morin E."/>
            <person name="Murat C."/>
            <person name="Sun H."/>
            <person name="Tunlid A."/>
            <person name="Henrissat B."/>
            <person name="Grigoriev I.V."/>
            <person name="Hibbett D.S."/>
            <person name="Martin F."/>
            <person name="Nordberg H.P."/>
            <person name="Cantor M.N."/>
            <person name="Hua S.X."/>
        </authorList>
    </citation>
    <scope>NUCLEOTIDE SEQUENCE [LARGE SCALE GENOMIC DNA]</scope>
    <source>
        <strain evidence="2 3">Zn</strain>
    </source>
</reference>
<dbReference type="AlphaFoldDB" id="A0A0C3CCU9"/>